<gene>
    <name evidence="2" type="ORF">V6U78_02345</name>
</gene>
<dbReference type="Proteomes" id="UP001621714">
    <property type="component" value="Unassembled WGS sequence"/>
</dbReference>
<reference evidence="2 3" key="1">
    <citation type="submission" date="2024-02" db="EMBL/GenBank/DDBJ databases">
        <title>Marinospirillum sp. MEB 164 isolated from Lonar lake sediment.</title>
        <authorList>
            <person name="Joshi A."/>
            <person name="Thite S."/>
        </authorList>
    </citation>
    <scope>NUCLEOTIDE SEQUENCE [LARGE SCALE GENOMIC DNA]</scope>
    <source>
        <strain evidence="2 3">MEB164</strain>
    </source>
</reference>
<keyword evidence="1" id="KW-1133">Transmembrane helix</keyword>
<keyword evidence="1" id="KW-0472">Membrane</keyword>
<dbReference type="RefSeq" id="WP_405336795.1">
    <property type="nucleotide sequence ID" value="NZ_JBANFI010000001.1"/>
</dbReference>
<feature type="transmembrane region" description="Helical" evidence="1">
    <location>
        <begin position="6"/>
        <end position="24"/>
    </location>
</feature>
<keyword evidence="3" id="KW-1185">Reference proteome</keyword>
<feature type="transmembrane region" description="Helical" evidence="1">
    <location>
        <begin position="82"/>
        <end position="103"/>
    </location>
</feature>
<evidence type="ECO:0000313" key="3">
    <source>
        <dbReference type="Proteomes" id="UP001621714"/>
    </source>
</evidence>
<name>A0ABW8PUC9_9GAMM</name>
<evidence type="ECO:0000313" key="2">
    <source>
        <dbReference type="EMBL" id="MFK7159878.1"/>
    </source>
</evidence>
<evidence type="ECO:0000256" key="1">
    <source>
        <dbReference type="SAM" id="Phobius"/>
    </source>
</evidence>
<comment type="caution">
    <text evidence="2">The sequence shown here is derived from an EMBL/GenBank/DDBJ whole genome shotgun (WGS) entry which is preliminary data.</text>
</comment>
<organism evidence="2 3">
    <name type="scientific">Marinospirillum alkalitolerans</name>
    <dbReference type="NCBI Taxonomy" id="3123374"/>
    <lineage>
        <taxon>Bacteria</taxon>
        <taxon>Pseudomonadati</taxon>
        <taxon>Pseudomonadota</taxon>
        <taxon>Gammaproteobacteria</taxon>
        <taxon>Oceanospirillales</taxon>
        <taxon>Oceanospirillaceae</taxon>
        <taxon>Marinospirillum</taxon>
    </lineage>
</organism>
<accession>A0ABW8PUC9</accession>
<feature type="transmembrane region" description="Helical" evidence="1">
    <location>
        <begin position="36"/>
        <end position="53"/>
    </location>
</feature>
<sequence>MESLVLGSWLFYALAGLVLIVASWKCLFWLPLTLKLGLIFSQLVLLVMPARVVEQDYAPAFIVLLLDSLMGVSDPTRQAEQILMLGGGIIVAWVLAWLLGWWVKKTTAQRATPPPAEAEE</sequence>
<proteinExistence type="predicted"/>
<dbReference type="EMBL" id="JBANFI010000001">
    <property type="protein sequence ID" value="MFK7159878.1"/>
    <property type="molecule type" value="Genomic_DNA"/>
</dbReference>
<protein>
    <submittedName>
        <fullName evidence="2">Uncharacterized protein</fullName>
    </submittedName>
</protein>
<keyword evidence="1" id="KW-0812">Transmembrane</keyword>